<dbReference type="GO" id="GO:0007166">
    <property type="term" value="P:cell surface receptor signaling pathway"/>
    <property type="evidence" value="ECO:0007669"/>
    <property type="project" value="InterPro"/>
</dbReference>
<dbReference type="InterPro" id="IPR036537">
    <property type="entry name" value="Adaptor_Cbl_N_dom_sf"/>
</dbReference>
<comment type="caution">
    <text evidence="3">The sequence shown here is derived from an EMBL/GenBank/DDBJ whole genome shotgun (WGS) entry which is preliminary data.</text>
</comment>
<dbReference type="OrthoDB" id="665077at2759"/>
<feature type="region of interest" description="Disordered" evidence="1">
    <location>
        <begin position="124"/>
        <end position="181"/>
    </location>
</feature>
<dbReference type="Gene3D" id="1.20.930.20">
    <property type="entry name" value="Adaptor protein Cbl, N-terminal domain"/>
    <property type="match status" value="1"/>
</dbReference>
<dbReference type="PANTHER" id="PTHR46604:SF12">
    <property type="entry name" value="PROTEIN KINASE DOMAIN-CONTAINING PROTEIN"/>
    <property type="match status" value="1"/>
</dbReference>
<dbReference type="Pfam" id="PF19584">
    <property type="entry name" value="MCAfunc"/>
    <property type="match status" value="1"/>
</dbReference>
<keyword evidence="4" id="KW-1185">Reference proteome</keyword>
<dbReference type="Proteomes" id="UP000604825">
    <property type="component" value="Unassembled WGS sequence"/>
</dbReference>
<protein>
    <recommendedName>
        <fullName evidence="2">MCAfunc domain-containing protein</fullName>
    </recommendedName>
</protein>
<dbReference type="CDD" id="cd21037">
    <property type="entry name" value="MLKL_NTD"/>
    <property type="match status" value="1"/>
</dbReference>
<dbReference type="PANTHER" id="PTHR46604">
    <property type="entry name" value="PROTEIN MID1-COMPLEMENTING ACTIVITY 1"/>
    <property type="match status" value="1"/>
</dbReference>
<dbReference type="InterPro" id="IPR045766">
    <property type="entry name" value="MCAfunc"/>
</dbReference>
<name>A0A811Q695_9POAL</name>
<proteinExistence type="predicted"/>
<gene>
    <name evidence="3" type="ORF">NCGR_LOCUS36396</name>
</gene>
<sequence length="181" mass="20540">MIVQAAQTVRRNREECQHLMNHVMMIGHLLMMLQKSETMQRPEIRRPLDGFEGTLRQAYMLVVSCQQSNIMYRFLMAGTQAQKFRDIRDRIDSYLRLYPLVSHIDTKEFITRLYSRAHPSVAQPQASEEVLESSASHANLDSGNQGSVSVDNDNESVEVGAVNELSAVQEQQHDGASFGDK</sequence>
<evidence type="ECO:0000313" key="3">
    <source>
        <dbReference type="EMBL" id="CAD6252749.1"/>
    </source>
</evidence>
<organism evidence="3 4">
    <name type="scientific">Miscanthus lutarioriparius</name>
    <dbReference type="NCBI Taxonomy" id="422564"/>
    <lineage>
        <taxon>Eukaryota</taxon>
        <taxon>Viridiplantae</taxon>
        <taxon>Streptophyta</taxon>
        <taxon>Embryophyta</taxon>
        <taxon>Tracheophyta</taxon>
        <taxon>Spermatophyta</taxon>
        <taxon>Magnoliopsida</taxon>
        <taxon>Liliopsida</taxon>
        <taxon>Poales</taxon>
        <taxon>Poaceae</taxon>
        <taxon>PACMAD clade</taxon>
        <taxon>Panicoideae</taxon>
        <taxon>Andropogonodae</taxon>
        <taxon>Andropogoneae</taxon>
        <taxon>Saccharinae</taxon>
        <taxon>Miscanthus</taxon>
    </lineage>
</organism>
<dbReference type="AlphaFoldDB" id="A0A811Q695"/>
<reference evidence="3" key="1">
    <citation type="submission" date="2020-10" db="EMBL/GenBank/DDBJ databases">
        <authorList>
            <person name="Han B."/>
            <person name="Lu T."/>
            <person name="Zhao Q."/>
            <person name="Huang X."/>
            <person name="Zhao Y."/>
        </authorList>
    </citation>
    <scope>NUCLEOTIDE SEQUENCE</scope>
</reference>
<evidence type="ECO:0000259" key="2">
    <source>
        <dbReference type="Pfam" id="PF19584"/>
    </source>
</evidence>
<dbReference type="EMBL" id="CAJGYO010000009">
    <property type="protein sequence ID" value="CAD6252749.1"/>
    <property type="molecule type" value="Genomic_DNA"/>
</dbReference>
<feature type="compositionally biased region" description="Polar residues" evidence="1">
    <location>
        <begin position="133"/>
        <end position="151"/>
    </location>
</feature>
<accession>A0A811Q695</accession>
<evidence type="ECO:0000313" key="4">
    <source>
        <dbReference type="Proteomes" id="UP000604825"/>
    </source>
</evidence>
<feature type="domain" description="MCAfunc" evidence="2">
    <location>
        <begin position="1"/>
        <end position="113"/>
    </location>
</feature>
<dbReference type="InterPro" id="IPR059179">
    <property type="entry name" value="MLKL-like_MCAfunc"/>
</dbReference>
<evidence type="ECO:0000256" key="1">
    <source>
        <dbReference type="SAM" id="MobiDB-lite"/>
    </source>
</evidence>